<dbReference type="SMART" id="SM00797">
    <property type="entry name" value="AHS2"/>
    <property type="match status" value="1"/>
</dbReference>
<dbReference type="InterPro" id="IPR029000">
    <property type="entry name" value="Cyclophilin-like_dom_sf"/>
</dbReference>
<evidence type="ECO:0000256" key="4">
    <source>
        <dbReference type="SAM" id="MobiDB-lite"/>
    </source>
</evidence>
<dbReference type="PANTHER" id="PTHR43309">
    <property type="entry name" value="5-OXOPROLINASE SUBUNIT C"/>
    <property type="match status" value="1"/>
</dbReference>
<dbReference type="Pfam" id="PF02626">
    <property type="entry name" value="CT_A_B"/>
    <property type="match status" value="1"/>
</dbReference>
<keyword evidence="8" id="KW-1185">Reference proteome</keyword>
<reference evidence="7 8" key="1">
    <citation type="submission" date="2019-05" db="EMBL/GenBank/DDBJ databases">
        <title>Georgenia *** sp. nov., and Georgenia *** sp. nov., isolated from the intestinal contents of plateau pika (Ochotona curzoniae) in the Qinghai-Tibet plateau of China.</title>
        <authorList>
            <person name="Tian Z."/>
        </authorList>
    </citation>
    <scope>NUCLEOTIDE SEQUENCE [LARGE SCALE GENOMIC DNA]</scope>
    <source>
        <strain evidence="7 8">Z294</strain>
    </source>
</reference>
<evidence type="ECO:0000256" key="3">
    <source>
        <dbReference type="ARBA" id="ARBA00022840"/>
    </source>
</evidence>
<dbReference type="Proteomes" id="UP000313948">
    <property type="component" value="Chromosome"/>
</dbReference>
<evidence type="ECO:0000313" key="7">
    <source>
        <dbReference type="EMBL" id="QDB79253.1"/>
    </source>
</evidence>
<evidence type="ECO:0000313" key="8">
    <source>
        <dbReference type="Proteomes" id="UP000313948"/>
    </source>
</evidence>
<dbReference type="InterPro" id="IPR003778">
    <property type="entry name" value="CT_A_B"/>
</dbReference>
<evidence type="ECO:0000259" key="6">
    <source>
        <dbReference type="SMART" id="SM00797"/>
    </source>
</evidence>
<proteinExistence type="predicted"/>
<keyword evidence="3" id="KW-0067">ATP-binding</keyword>
<gene>
    <name evidence="7" type="ORF">FE251_07630</name>
</gene>
<keyword evidence="1" id="KW-0547">Nucleotide-binding</keyword>
<feature type="domain" description="Carboxyltransferase" evidence="5">
    <location>
        <begin position="4"/>
        <end position="193"/>
    </location>
</feature>
<evidence type="ECO:0000256" key="1">
    <source>
        <dbReference type="ARBA" id="ARBA00022741"/>
    </source>
</evidence>
<organism evidence="7 8">
    <name type="scientific">Georgenia wutianyii</name>
    <dbReference type="NCBI Taxonomy" id="2585135"/>
    <lineage>
        <taxon>Bacteria</taxon>
        <taxon>Bacillati</taxon>
        <taxon>Actinomycetota</taxon>
        <taxon>Actinomycetes</taxon>
        <taxon>Micrococcales</taxon>
        <taxon>Bogoriellaceae</taxon>
        <taxon>Georgenia</taxon>
    </lineage>
</organism>
<feature type="domain" description="Carboxyltransferase" evidence="6">
    <location>
        <begin position="248"/>
        <end position="514"/>
    </location>
</feature>
<dbReference type="Pfam" id="PF02682">
    <property type="entry name" value="CT_C_D"/>
    <property type="match status" value="1"/>
</dbReference>
<dbReference type="RefSeq" id="WP_139948402.1">
    <property type="nucleotide sequence ID" value="NZ_CP040899.1"/>
</dbReference>
<protein>
    <submittedName>
        <fullName evidence="7">5-oxoprolinase/urea amidolyase family protein</fullName>
    </submittedName>
</protein>
<dbReference type="Gene3D" id="3.30.1360.40">
    <property type="match status" value="1"/>
</dbReference>
<dbReference type="InterPro" id="IPR052708">
    <property type="entry name" value="PxpC"/>
</dbReference>
<evidence type="ECO:0000259" key="5">
    <source>
        <dbReference type="SMART" id="SM00796"/>
    </source>
</evidence>
<feature type="region of interest" description="Disordered" evidence="4">
    <location>
        <begin position="373"/>
        <end position="393"/>
    </location>
</feature>
<dbReference type="SUPFAM" id="SSF50891">
    <property type="entry name" value="Cyclophilin-like"/>
    <property type="match status" value="2"/>
</dbReference>
<dbReference type="Gene3D" id="2.40.100.10">
    <property type="entry name" value="Cyclophilin-like"/>
    <property type="match status" value="2"/>
</dbReference>
<accession>A0ABX5VPE8</accession>
<keyword evidence="2" id="KW-0378">Hydrolase</keyword>
<dbReference type="NCBIfam" id="TIGR00724">
    <property type="entry name" value="urea_amlyse_rel"/>
    <property type="match status" value="1"/>
</dbReference>
<dbReference type="PANTHER" id="PTHR43309:SF3">
    <property type="entry name" value="5-OXOPROLINASE SUBUNIT C"/>
    <property type="match status" value="1"/>
</dbReference>
<dbReference type="SMART" id="SM00796">
    <property type="entry name" value="AHS1"/>
    <property type="match status" value="1"/>
</dbReference>
<dbReference type="InterPro" id="IPR003833">
    <property type="entry name" value="CT_C_D"/>
</dbReference>
<name>A0ABX5VPE8_9MICO</name>
<evidence type="ECO:0000256" key="2">
    <source>
        <dbReference type="ARBA" id="ARBA00022801"/>
    </source>
</evidence>
<sequence length="514" mass="52974">MTPRTVRHAGERALLVECADLGEVLGLHAVLTAAPLPGQLEVLPAARTLFVRAADRRARDRLVTLLRDLPAAADARPEGDVVQVDTVYDGADLAEVAALTAMSADAVVAAHTGQVWTAAFGGFAPGFAYLVGEHAALDVPRRATPRTAVPAGAVGLAGHFSAVYPRRSPGGWQLLGRTAAPVWDLDRDPPALLRPGARVRFRAVREVVTAVVPTPPAAPVADEGPALVVLAAGTQSLVQDLGRPGRLDLGVSPSGAADRGSARQANRLVGNPREAAVVETVLGGLALRAVGDHVLAVSGARAPLTALRDGSVARTPPTDDPFALYDGEELRVGHPDAGLRVYLAVRGGLAVAPVLGSRSTDVLSGTGPAPLATGTVLPVGPPPGTAVARSEPPRVAAAPGDVLEVPVTLGPREDWVTPESVERLLGQEWTVGVRSNRVGVRLEGAALDRADDAELASEGTVAGAVQVPADGQPVVFLADHPVTGGYPVVAVVRDAALDTLAQVRPGDRVRFRLR</sequence>
<dbReference type="SUPFAM" id="SSF160467">
    <property type="entry name" value="PH0987 N-terminal domain-like"/>
    <property type="match status" value="1"/>
</dbReference>
<dbReference type="EMBL" id="CP040899">
    <property type="protein sequence ID" value="QDB79253.1"/>
    <property type="molecule type" value="Genomic_DNA"/>
</dbReference>